<dbReference type="Gene3D" id="3.90.176.10">
    <property type="entry name" value="Toxin ADP-ribosyltransferase, Chain A, domain 1"/>
    <property type="match status" value="1"/>
</dbReference>
<keyword evidence="3" id="KW-1185">Reference proteome</keyword>
<accession>A0ABY7F5L5</accession>
<sequence>MDFRHFGRYFTGFAEATSSQKTELRPNEYSNSFSLALFTALGSTGFISSSVTELSKTGVGWFFGKSYADKVNDLFKSHFNNEDNTCWKTAQVKADKSTDGEDEKMAIALINVYTQECKEFNSFKEKSFYAELNEQLRSKTRDTVWLDTENLLNKGLEIIGLEKSPKLYRACHCNDIQKGSTFTVNDFWSTSKVASAANGFLTKEKVFFVITAASRGAYIVDYSAAQWEKEVLLQSKQTFYVKEYVVDKEGIDAKRAGENGVSRDMKAFAVVTGDISSGASKSGSCDCSTSTKSDPLTPASAASMISPFFSALFFTTFILV</sequence>
<protein>
    <recommendedName>
        <fullName evidence="1">ADP ribosyltransferase domain-containing protein</fullName>
    </recommendedName>
</protein>
<proteinExistence type="predicted"/>
<evidence type="ECO:0000313" key="3">
    <source>
        <dbReference type="Proteomes" id="UP001164746"/>
    </source>
</evidence>
<gene>
    <name evidence="2" type="ORF">MAR_030695</name>
</gene>
<dbReference type="Pfam" id="PF03496">
    <property type="entry name" value="ADPrib_exo_Tox"/>
    <property type="match status" value="1"/>
</dbReference>
<name>A0ABY7F5L5_MYAAR</name>
<dbReference type="EMBL" id="CP111021">
    <property type="protein sequence ID" value="WAR16101.1"/>
    <property type="molecule type" value="Genomic_DNA"/>
</dbReference>
<dbReference type="InterPro" id="IPR003540">
    <property type="entry name" value="ADP-ribosyltransferase"/>
</dbReference>
<reference evidence="2" key="1">
    <citation type="submission" date="2022-11" db="EMBL/GenBank/DDBJ databases">
        <title>Centuries of genome instability and evolution in soft-shell clam transmissible cancer (bioRxiv).</title>
        <authorList>
            <person name="Hart S.F.M."/>
            <person name="Yonemitsu M.A."/>
            <person name="Giersch R.M."/>
            <person name="Beal B.F."/>
            <person name="Arriagada G."/>
            <person name="Davis B.W."/>
            <person name="Ostrander E.A."/>
            <person name="Goff S.P."/>
            <person name="Metzger M.J."/>
        </authorList>
    </citation>
    <scope>NUCLEOTIDE SEQUENCE</scope>
    <source>
        <strain evidence="2">MELC-2E11</strain>
        <tissue evidence="2">Siphon/mantle</tissue>
    </source>
</reference>
<evidence type="ECO:0000259" key="1">
    <source>
        <dbReference type="Pfam" id="PF03496"/>
    </source>
</evidence>
<dbReference type="SUPFAM" id="SSF56399">
    <property type="entry name" value="ADP-ribosylation"/>
    <property type="match status" value="1"/>
</dbReference>
<dbReference type="Proteomes" id="UP001164746">
    <property type="component" value="Chromosome 10"/>
</dbReference>
<feature type="domain" description="ADP ribosyltransferase" evidence="1">
    <location>
        <begin position="173"/>
        <end position="246"/>
    </location>
</feature>
<dbReference type="PROSITE" id="PS51996">
    <property type="entry name" value="TR_MART"/>
    <property type="match status" value="1"/>
</dbReference>
<organism evidence="2 3">
    <name type="scientific">Mya arenaria</name>
    <name type="common">Soft-shell clam</name>
    <dbReference type="NCBI Taxonomy" id="6604"/>
    <lineage>
        <taxon>Eukaryota</taxon>
        <taxon>Metazoa</taxon>
        <taxon>Spiralia</taxon>
        <taxon>Lophotrochozoa</taxon>
        <taxon>Mollusca</taxon>
        <taxon>Bivalvia</taxon>
        <taxon>Autobranchia</taxon>
        <taxon>Heteroconchia</taxon>
        <taxon>Euheterodonta</taxon>
        <taxon>Imparidentia</taxon>
        <taxon>Neoheterodontei</taxon>
        <taxon>Myida</taxon>
        <taxon>Myoidea</taxon>
        <taxon>Myidae</taxon>
        <taxon>Mya</taxon>
    </lineage>
</organism>
<evidence type="ECO:0000313" key="2">
    <source>
        <dbReference type="EMBL" id="WAR16101.1"/>
    </source>
</evidence>